<organism evidence="1 2">
    <name type="scientific">Penicillium fimorum</name>
    <dbReference type="NCBI Taxonomy" id="1882269"/>
    <lineage>
        <taxon>Eukaryota</taxon>
        <taxon>Fungi</taxon>
        <taxon>Dikarya</taxon>
        <taxon>Ascomycota</taxon>
        <taxon>Pezizomycotina</taxon>
        <taxon>Eurotiomycetes</taxon>
        <taxon>Eurotiomycetidae</taxon>
        <taxon>Eurotiales</taxon>
        <taxon>Aspergillaceae</taxon>
        <taxon>Penicillium</taxon>
    </lineage>
</organism>
<gene>
    <name evidence="1" type="ORF">N7463_000214</name>
</gene>
<evidence type="ECO:0000313" key="1">
    <source>
        <dbReference type="EMBL" id="KAJ5519761.1"/>
    </source>
</evidence>
<sequence>MPGGVGSHVNATAIL</sequence>
<dbReference type="EMBL" id="JAPWDS010000001">
    <property type="protein sequence ID" value="KAJ5519761.1"/>
    <property type="molecule type" value="Genomic_DNA"/>
</dbReference>
<reference evidence="1" key="1">
    <citation type="submission" date="2022-12" db="EMBL/GenBank/DDBJ databases">
        <authorList>
            <person name="Petersen C."/>
        </authorList>
    </citation>
    <scope>NUCLEOTIDE SEQUENCE</scope>
    <source>
        <strain evidence="1">IBT 29495</strain>
    </source>
</reference>
<proteinExistence type="predicted"/>
<comment type="caution">
    <text evidence="1">The sequence shown here is derived from an EMBL/GenBank/DDBJ whole genome shotgun (WGS) entry which is preliminary data.</text>
</comment>
<reference evidence="1" key="2">
    <citation type="journal article" date="2023" name="IMA Fungus">
        <title>Comparative genomic study of the Penicillium genus elucidates a diverse pangenome and 15 lateral gene transfer events.</title>
        <authorList>
            <person name="Petersen C."/>
            <person name="Sorensen T."/>
            <person name="Nielsen M.R."/>
            <person name="Sondergaard T.E."/>
            <person name="Sorensen J.L."/>
            <person name="Fitzpatrick D.A."/>
            <person name="Frisvad J.C."/>
            <person name="Nielsen K.L."/>
        </authorList>
    </citation>
    <scope>NUCLEOTIDE SEQUENCE</scope>
    <source>
        <strain evidence="1">IBT 29495</strain>
    </source>
</reference>
<protein>
    <submittedName>
        <fullName evidence="1">Uncharacterized protein</fullName>
    </submittedName>
</protein>
<name>A0A9X0CAQ4_9EURO</name>
<keyword evidence="2" id="KW-1185">Reference proteome</keyword>
<dbReference type="Proteomes" id="UP001149954">
    <property type="component" value="Unassembled WGS sequence"/>
</dbReference>
<accession>A0A9X0CAQ4</accession>
<evidence type="ECO:0000313" key="2">
    <source>
        <dbReference type="Proteomes" id="UP001149954"/>
    </source>
</evidence>